<evidence type="ECO:0000256" key="8">
    <source>
        <dbReference type="ARBA" id="ARBA00023002"/>
    </source>
</evidence>
<keyword evidence="9" id="KW-0915">Sodium</keyword>
<dbReference type="InterPro" id="IPR022697">
    <property type="entry name" value="HDH_short"/>
</dbReference>
<feature type="binding site" evidence="13">
    <location>
        <position position="212"/>
    </location>
    <ligand>
        <name>L-homoserine</name>
        <dbReference type="ChEBI" id="CHEBI:57476"/>
    </ligand>
</feature>
<dbReference type="NCBIfam" id="NF004912">
    <property type="entry name" value="PRK06270.1"/>
    <property type="match status" value="1"/>
</dbReference>
<gene>
    <name evidence="18" type="ORF">KDA_02390</name>
</gene>
<evidence type="ECO:0000256" key="1">
    <source>
        <dbReference type="ARBA" id="ARBA00005056"/>
    </source>
</evidence>
<comment type="similarity">
    <text evidence="3 15">Belongs to the homoserine dehydrogenase family.</text>
</comment>
<keyword evidence="6 14" id="KW-0028">Amino-acid biosynthesis</keyword>
<evidence type="ECO:0000256" key="3">
    <source>
        <dbReference type="ARBA" id="ARBA00006753"/>
    </source>
</evidence>
<dbReference type="PANTHER" id="PTHR43331">
    <property type="entry name" value="HOMOSERINE DEHYDROGENASE"/>
    <property type="match status" value="1"/>
</dbReference>
<dbReference type="UniPathway" id="UPA00050">
    <property type="reaction ID" value="UER00063"/>
</dbReference>
<comment type="catalytic activity">
    <reaction evidence="11">
        <text>L-homoserine + NADP(+) = L-aspartate 4-semialdehyde + NADPH + H(+)</text>
        <dbReference type="Rhea" id="RHEA:15761"/>
        <dbReference type="ChEBI" id="CHEBI:15378"/>
        <dbReference type="ChEBI" id="CHEBI:57476"/>
        <dbReference type="ChEBI" id="CHEBI:57783"/>
        <dbReference type="ChEBI" id="CHEBI:58349"/>
        <dbReference type="ChEBI" id="CHEBI:537519"/>
        <dbReference type="EC" id="1.1.1.3"/>
    </reaction>
    <physiologicalReaction direction="right-to-left" evidence="11">
        <dbReference type="Rhea" id="RHEA:15763"/>
    </physiologicalReaction>
</comment>
<evidence type="ECO:0000313" key="19">
    <source>
        <dbReference type="Proteomes" id="UP000287171"/>
    </source>
</evidence>
<dbReference type="GO" id="GO:0004412">
    <property type="term" value="F:homoserine dehydrogenase activity"/>
    <property type="evidence" value="ECO:0007669"/>
    <property type="project" value="UniProtKB-EC"/>
</dbReference>
<evidence type="ECO:0000256" key="14">
    <source>
        <dbReference type="RuleBase" id="RU000579"/>
    </source>
</evidence>
<dbReference type="EC" id="1.1.1.3" evidence="4 14"/>
<dbReference type="PROSITE" id="PS01042">
    <property type="entry name" value="HOMOSER_DHGENASE"/>
    <property type="match status" value="1"/>
</dbReference>
<evidence type="ECO:0000256" key="13">
    <source>
        <dbReference type="PIRSR" id="PIRSR036497-2"/>
    </source>
</evidence>
<dbReference type="Pfam" id="PF00742">
    <property type="entry name" value="Homoserine_dh"/>
    <property type="match status" value="1"/>
</dbReference>
<dbReference type="InterPro" id="IPR036291">
    <property type="entry name" value="NAD(P)-bd_dom_sf"/>
</dbReference>
<evidence type="ECO:0000256" key="5">
    <source>
        <dbReference type="ARBA" id="ARBA00013376"/>
    </source>
</evidence>
<feature type="binding site" evidence="13">
    <location>
        <position position="128"/>
    </location>
    <ligand>
        <name>NADPH</name>
        <dbReference type="ChEBI" id="CHEBI:57783"/>
    </ligand>
</feature>
<dbReference type="NCBIfam" id="NF004976">
    <property type="entry name" value="PRK06349.1"/>
    <property type="match status" value="1"/>
</dbReference>
<reference evidence="19" key="1">
    <citation type="submission" date="2018-12" db="EMBL/GenBank/DDBJ databases">
        <title>Tengunoibacter tsumagoiensis gen. nov., sp. nov., Dictyobacter kobayashii sp. nov., D. alpinus sp. nov., and D. joshuensis sp. nov. and description of Dictyobacteraceae fam. nov. within the order Ktedonobacterales isolated from Tengu-no-mugimeshi.</title>
        <authorList>
            <person name="Wang C.M."/>
            <person name="Zheng Y."/>
            <person name="Sakai Y."/>
            <person name="Toyoda A."/>
            <person name="Minakuchi Y."/>
            <person name="Abe K."/>
            <person name="Yokota A."/>
            <person name="Yabe S."/>
        </authorList>
    </citation>
    <scope>NUCLEOTIDE SEQUENCE [LARGE SCALE GENOMIC DNA]</scope>
    <source>
        <strain evidence="19">Uno16</strain>
    </source>
</reference>
<evidence type="ECO:0000256" key="9">
    <source>
        <dbReference type="ARBA" id="ARBA00023053"/>
    </source>
</evidence>
<dbReference type="SUPFAM" id="SSF51735">
    <property type="entry name" value="NAD(P)-binding Rossmann-fold domains"/>
    <property type="match status" value="1"/>
</dbReference>
<dbReference type="Proteomes" id="UP000287171">
    <property type="component" value="Unassembled WGS sequence"/>
</dbReference>
<protein>
    <recommendedName>
        <fullName evidence="5 14">Homoserine dehydrogenase</fullName>
        <ecNumber evidence="4 14">1.1.1.3</ecNumber>
    </recommendedName>
</protein>
<dbReference type="EMBL" id="BIFT01000001">
    <property type="protein sequence ID" value="GCE24755.1"/>
    <property type="molecule type" value="Genomic_DNA"/>
</dbReference>
<keyword evidence="8 14" id="KW-0560">Oxidoreductase</keyword>
<evidence type="ECO:0000259" key="17">
    <source>
        <dbReference type="Pfam" id="PF03447"/>
    </source>
</evidence>
<keyword evidence="10 14" id="KW-0486">Methionine biosynthesis</keyword>
<evidence type="ECO:0000259" key="16">
    <source>
        <dbReference type="Pfam" id="PF00742"/>
    </source>
</evidence>
<keyword evidence="7 14" id="KW-0791">Threonine biosynthesis</keyword>
<dbReference type="UniPathway" id="UPA00051">
    <property type="reaction ID" value="UER00465"/>
</dbReference>
<feature type="active site" description="Proton donor" evidence="12">
    <location>
        <position position="227"/>
    </location>
</feature>
<dbReference type="Pfam" id="PF03447">
    <property type="entry name" value="NAD_binding_3"/>
    <property type="match status" value="1"/>
</dbReference>
<comment type="caution">
    <text evidence="18">The sequence shown here is derived from an EMBL/GenBank/DDBJ whole genome shotgun (WGS) entry which is preliminary data.</text>
</comment>
<evidence type="ECO:0000256" key="2">
    <source>
        <dbReference type="ARBA" id="ARBA00005062"/>
    </source>
</evidence>
<dbReference type="RefSeq" id="WP_161981849.1">
    <property type="nucleotide sequence ID" value="NZ_BIFT01000001.1"/>
</dbReference>
<dbReference type="InterPro" id="IPR005106">
    <property type="entry name" value="Asp/hSer_DH_NAD-bd"/>
</dbReference>
<name>A0A402B075_9CHLR</name>
<dbReference type="SUPFAM" id="SSF55347">
    <property type="entry name" value="Glyceraldehyde-3-phosphate dehydrogenase-like, C-terminal domain"/>
    <property type="match status" value="1"/>
</dbReference>
<sequence>MKRVRLSIVGFGVVGQGLAELLHTKRELLRRTFSLEVVLVSVSNSRHGFIYRDEGLDIPTLLDLSARRQPLTQHADIQHWPNALEGLQATTADVLAEATWTNLQDAEPGISHIRAALTKGIHVISANKGPAALAATELLTLAQQHGVQLRLEATVMAGTPILSTVQEGMAGVNIHAVRGILNGTTNYILTAMARGRNYAEVLAEAQGLGYAEADPTADVEGYDVVAKTLILAALVFGQSLKPEQVKREGITGITREQIQQAAHEGKRIKLVASLSRAADMPAAPLEARVEPIALAAEDALAQVNGVMNALTFHSDSLSSVTIIGPGAGRLETGQGLLADLIAVSKTL</sequence>
<evidence type="ECO:0000256" key="7">
    <source>
        <dbReference type="ARBA" id="ARBA00022697"/>
    </source>
</evidence>
<feature type="domain" description="Homoserine dehydrogenase catalytic" evidence="16">
    <location>
        <begin position="160"/>
        <end position="341"/>
    </location>
</feature>
<keyword evidence="19" id="KW-1185">Reference proteome</keyword>
<evidence type="ECO:0000313" key="18">
    <source>
        <dbReference type="EMBL" id="GCE24755.1"/>
    </source>
</evidence>
<proteinExistence type="inferred from homology"/>
<evidence type="ECO:0000256" key="4">
    <source>
        <dbReference type="ARBA" id="ARBA00013213"/>
    </source>
</evidence>
<accession>A0A402B075</accession>
<keyword evidence="13 14" id="KW-0521">NADP</keyword>
<organism evidence="18 19">
    <name type="scientific">Dictyobacter alpinus</name>
    <dbReference type="NCBI Taxonomy" id="2014873"/>
    <lineage>
        <taxon>Bacteria</taxon>
        <taxon>Bacillati</taxon>
        <taxon>Chloroflexota</taxon>
        <taxon>Ktedonobacteria</taxon>
        <taxon>Ktedonobacterales</taxon>
        <taxon>Dictyobacteraceae</taxon>
        <taxon>Dictyobacter</taxon>
    </lineage>
</organism>
<dbReference type="InterPro" id="IPR019811">
    <property type="entry name" value="HDH_CS"/>
</dbReference>
<evidence type="ECO:0000256" key="6">
    <source>
        <dbReference type="ARBA" id="ARBA00022605"/>
    </source>
</evidence>
<dbReference type="GO" id="GO:0009088">
    <property type="term" value="P:threonine biosynthetic process"/>
    <property type="evidence" value="ECO:0007669"/>
    <property type="project" value="UniProtKB-UniPathway"/>
</dbReference>
<dbReference type="PIRSF" id="PIRSF036497">
    <property type="entry name" value="HDH_short"/>
    <property type="match status" value="1"/>
</dbReference>
<dbReference type="GO" id="GO:0050661">
    <property type="term" value="F:NADP binding"/>
    <property type="evidence" value="ECO:0007669"/>
    <property type="project" value="InterPro"/>
</dbReference>
<evidence type="ECO:0000256" key="10">
    <source>
        <dbReference type="ARBA" id="ARBA00023167"/>
    </source>
</evidence>
<dbReference type="AlphaFoldDB" id="A0A402B075"/>
<dbReference type="Gene3D" id="3.30.360.10">
    <property type="entry name" value="Dihydrodipicolinate Reductase, domain 2"/>
    <property type="match status" value="1"/>
</dbReference>
<dbReference type="InterPro" id="IPR001342">
    <property type="entry name" value="HDH_cat"/>
</dbReference>
<dbReference type="PANTHER" id="PTHR43331:SF1">
    <property type="entry name" value="HOMOSERINE DEHYDROGENASE"/>
    <property type="match status" value="1"/>
</dbReference>
<comment type="pathway">
    <text evidence="2 14">Amino-acid biosynthesis; L-methionine biosynthesis via de novo pathway; L-homoserine from L-aspartate: step 3/3.</text>
</comment>
<evidence type="ECO:0000256" key="11">
    <source>
        <dbReference type="ARBA" id="ARBA00048841"/>
    </source>
</evidence>
<dbReference type="Gene3D" id="3.40.50.720">
    <property type="entry name" value="NAD(P)-binding Rossmann-like Domain"/>
    <property type="match status" value="1"/>
</dbReference>
<dbReference type="FunFam" id="3.30.360.10:FF:000005">
    <property type="entry name" value="Homoserine dehydrogenase"/>
    <property type="match status" value="1"/>
</dbReference>
<evidence type="ECO:0000256" key="12">
    <source>
        <dbReference type="PIRSR" id="PIRSR036497-1"/>
    </source>
</evidence>
<dbReference type="GO" id="GO:0009086">
    <property type="term" value="P:methionine biosynthetic process"/>
    <property type="evidence" value="ECO:0007669"/>
    <property type="project" value="UniProtKB-KW"/>
</dbReference>
<evidence type="ECO:0000256" key="15">
    <source>
        <dbReference type="RuleBase" id="RU004171"/>
    </source>
</evidence>
<feature type="binding site" evidence="13">
    <location>
        <begin position="10"/>
        <end position="15"/>
    </location>
    <ligand>
        <name>NADP(+)</name>
        <dbReference type="ChEBI" id="CHEBI:58349"/>
    </ligand>
</feature>
<feature type="domain" description="Aspartate/homoserine dehydrogenase NAD-binding" evidence="17">
    <location>
        <begin position="10"/>
        <end position="152"/>
    </location>
</feature>
<comment type="pathway">
    <text evidence="1 14">Amino-acid biosynthesis; L-threonine biosynthesis; L-threonine from L-aspartate: step 3/5.</text>
</comment>